<dbReference type="EMBL" id="CP034545">
    <property type="protein sequence ID" value="AZQ50741.1"/>
    <property type="molecule type" value="Genomic_DNA"/>
</dbReference>
<name>A0A3S9N599_9BURK</name>
<evidence type="ECO:0000313" key="1">
    <source>
        <dbReference type="EMBL" id="AZQ50741.1"/>
    </source>
</evidence>
<sequence>MKKTKPISYEHVLEFKRCTRDGDEHGGIIDPLIENFWHKAPEALRQREYEHNGCTIRVDINWQRLANRIRSFNEAWRPASTGGLPPNNSARQRVSRPLKIPAKVTVSGENDTSSYQWYPSFFAETFVHEVFLVANLAVPGAANFYSLSISRHEDRSPIEVRLSQYAFECAWVDSLDGNWPNVQALPREDVCEWFKALDIGYKQRAGTGIEKALYVLLHMANGETRIDSVAWIFHGLEALVSTRVGESVSGMVRRLGVVLDLDTRTQKILNQRLRKLYDLRSSFVHGGYAVPHPINSEVIDRNLDDHMRDFYELIQFGAALLITTIQALIKKRIIKLGFDELIVTTTI</sequence>
<organism evidence="1 2">
    <name type="scientific">Burkholderia cenocepacia</name>
    <dbReference type="NCBI Taxonomy" id="95486"/>
    <lineage>
        <taxon>Bacteria</taxon>
        <taxon>Pseudomonadati</taxon>
        <taxon>Pseudomonadota</taxon>
        <taxon>Betaproteobacteria</taxon>
        <taxon>Burkholderiales</taxon>
        <taxon>Burkholderiaceae</taxon>
        <taxon>Burkholderia</taxon>
        <taxon>Burkholderia cepacia complex</taxon>
    </lineage>
</organism>
<accession>A0A3S9N599</accession>
<evidence type="ECO:0000313" key="2">
    <source>
        <dbReference type="Proteomes" id="UP000277191"/>
    </source>
</evidence>
<proteinExistence type="predicted"/>
<evidence type="ECO:0008006" key="3">
    <source>
        <dbReference type="Google" id="ProtNLM"/>
    </source>
</evidence>
<protein>
    <recommendedName>
        <fullName evidence="3">Apea-like HEPN domain-containing protein</fullName>
    </recommendedName>
</protein>
<dbReference type="Proteomes" id="UP000277191">
    <property type="component" value="Chromosome 1"/>
</dbReference>
<dbReference type="AlphaFoldDB" id="A0A3S9N599"/>
<gene>
    <name evidence="1" type="ORF">D5R55_06860</name>
</gene>
<reference evidence="1 2" key="1">
    <citation type="submission" date="2018-12" db="EMBL/GenBank/DDBJ databases">
        <title>Cadmium resistance mechanism in endophytic bacteria Burkholderia cenocepacia YG-3.</title>
        <authorList>
            <person name="Zhang X."/>
            <person name="Wang X."/>
            <person name="Zhu Y."/>
        </authorList>
    </citation>
    <scope>NUCLEOTIDE SEQUENCE [LARGE SCALE GENOMIC DNA]</scope>
    <source>
        <strain evidence="1 2">YG-3</strain>
    </source>
</reference>